<evidence type="ECO:0000313" key="3">
    <source>
        <dbReference type="Proteomes" id="UP000182235"/>
    </source>
</evidence>
<comment type="caution">
    <text evidence="2">The sequence shown here is derived from an EMBL/GenBank/DDBJ whole genome shotgun (WGS) entry which is preliminary data.</text>
</comment>
<dbReference type="EMBL" id="LGRN01000079">
    <property type="protein sequence ID" value="OJD17132.1"/>
    <property type="molecule type" value="Genomic_DNA"/>
</dbReference>
<dbReference type="AlphaFoldDB" id="A0A1J9QMM4"/>
<name>A0A1J9QMM4_9EURO</name>
<organism evidence="2 3">
    <name type="scientific">Emergomyces pasteurianus Ep9510</name>
    <dbReference type="NCBI Taxonomy" id="1447872"/>
    <lineage>
        <taxon>Eukaryota</taxon>
        <taxon>Fungi</taxon>
        <taxon>Dikarya</taxon>
        <taxon>Ascomycota</taxon>
        <taxon>Pezizomycotina</taxon>
        <taxon>Eurotiomycetes</taxon>
        <taxon>Eurotiomycetidae</taxon>
        <taxon>Onygenales</taxon>
        <taxon>Ajellomycetaceae</taxon>
        <taxon>Emergomyces</taxon>
    </lineage>
</organism>
<dbReference type="OrthoDB" id="10513037at2759"/>
<proteinExistence type="predicted"/>
<dbReference type="VEuPathDB" id="FungiDB:AJ78_02777"/>
<reference evidence="2 3" key="1">
    <citation type="submission" date="2015-07" db="EMBL/GenBank/DDBJ databases">
        <title>Emmonsia species relationships and genome sequence.</title>
        <authorList>
            <consortium name="The Broad Institute Genomics Platform"/>
            <person name="Cuomo C.A."/>
            <person name="Munoz J.F."/>
            <person name="Imamovic A."/>
            <person name="Priest M.E."/>
            <person name="Young S."/>
            <person name="Clay O.K."/>
            <person name="McEwen J.G."/>
        </authorList>
    </citation>
    <scope>NUCLEOTIDE SEQUENCE [LARGE SCALE GENOMIC DNA]</scope>
    <source>
        <strain evidence="2 3">UAMH 9510</strain>
    </source>
</reference>
<keyword evidence="3" id="KW-1185">Reference proteome</keyword>
<gene>
    <name evidence="2" type="ORF">AJ78_02777</name>
</gene>
<evidence type="ECO:0000256" key="1">
    <source>
        <dbReference type="SAM" id="MobiDB-lite"/>
    </source>
</evidence>
<feature type="region of interest" description="Disordered" evidence="1">
    <location>
        <begin position="129"/>
        <end position="152"/>
    </location>
</feature>
<protein>
    <submittedName>
        <fullName evidence="2">Uncharacterized protein</fullName>
    </submittedName>
</protein>
<dbReference type="Proteomes" id="UP000182235">
    <property type="component" value="Unassembled WGS sequence"/>
</dbReference>
<accession>A0A1J9QMM4</accession>
<evidence type="ECO:0000313" key="2">
    <source>
        <dbReference type="EMBL" id="OJD17132.1"/>
    </source>
</evidence>
<feature type="compositionally biased region" description="Basic and acidic residues" evidence="1">
    <location>
        <begin position="131"/>
        <end position="145"/>
    </location>
</feature>
<sequence>MAAMANETILRTGKDWDDWYEGVQMKAMALYFYKYTDLDAERMILLWNQFRLGRTQRRPNRRWLNRAIYIDSEFSDFRCQELENALENGEEPLSVQKMIDRFRPHCPTRIAEDEPEYSKNNAVFATYQDQSTKETADTTGKESTRRPRGNQRNKFVWRGPHLYVKCWIFNAEERPSGWTPRKEIEDKVKKALKKRANEEIR</sequence>